<sequence length="371" mass="40635">MKTKRMIDNFEEMVGINSVSKNEGEYHEYLKQVFEELGCLVYEDDSMKKTGLGGNNLLFRFPGNPRFEPIFFSCHTDTVAPGENIEIVIRDGIIYSLGDTILAADDKAGIAAIIEAFRRLKENGISHGPIEVVLSPGEEIGLLGSKEFDAEQLESQYGFILDSAGKVGTITMASPTLMKLNITIIGKSAHAGVEPEKGIPAINIASEAISKIPSGRLDEKTTLNFGTIHGGIATNIVSDEVVIEMEIRSISHETCLTKEQEVRNIFQQVVKAWGGKVSIDSQILSRGYEFTEEHEIVKLAMSATQKIGRKVKFEVSGGASDANSFNEKGKEAITLSIGYDKIHTLDENIAVKELEATVELILALIKDKVRK</sequence>
<comment type="cofactor">
    <cofactor evidence="1">
        <name>Zn(2+)</name>
        <dbReference type="ChEBI" id="CHEBI:29105"/>
    </cofactor>
</comment>
<evidence type="ECO:0000256" key="6">
    <source>
        <dbReference type="ARBA" id="ARBA00023049"/>
    </source>
</evidence>
<evidence type="ECO:0000313" key="8">
    <source>
        <dbReference type="EMBL" id="MDQ0363297.1"/>
    </source>
</evidence>
<evidence type="ECO:0000256" key="4">
    <source>
        <dbReference type="ARBA" id="ARBA00022801"/>
    </source>
</evidence>
<keyword evidence="6" id="KW-0482">Metalloprotease</keyword>
<keyword evidence="9" id="KW-1185">Reference proteome</keyword>
<evidence type="ECO:0000313" key="9">
    <source>
        <dbReference type="Proteomes" id="UP001230220"/>
    </source>
</evidence>
<keyword evidence="2" id="KW-0645">Protease</keyword>
<evidence type="ECO:0000256" key="2">
    <source>
        <dbReference type="ARBA" id="ARBA00022670"/>
    </source>
</evidence>
<dbReference type="RefSeq" id="WP_307412223.1">
    <property type="nucleotide sequence ID" value="NZ_JAUSUR010000012.1"/>
</dbReference>
<name>A0ABU0E8S1_9FIRM</name>
<accession>A0ABU0E8S1</accession>
<evidence type="ECO:0000256" key="3">
    <source>
        <dbReference type="ARBA" id="ARBA00022723"/>
    </source>
</evidence>
<dbReference type="InterPro" id="IPR001261">
    <property type="entry name" value="ArgE/DapE_CS"/>
</dbReference>
<feature type="domain" description="Peptidase M20 dimerisation" evidence="7">
    <location>
        <begin position="177"/>
        <end position="271"/>
    </location>
</feature>
<keyword evidence="8" id="KW-0031">Aminopeptidase</keyword>
<proteinExistence type="predicted"/>
<dbReference type="InterPro" id="IPR010162">
    <property type="entry name" value="PepT-like"/>
</dbReference>
<protein>
    <submittedName>
        <fullName evidence="8">Tripeptide aminopeptidase</fullName>
        <ecNumber evidence="8">3.4.11.4</ecNumber>
    </submittedName>
</protein>
<keyword evidence="3" id="KW-0479">Metal-binding</keyword>
<dbReference type="InterPro" id="IPR011650">
    <property type="entry name" value="Peptidase_M20_dimer"/>
</dbReference>
<dbReference type="Pfam" id="PF01546">
    <property type="entry name" value="Peptidase_M20"/>
    <property type="match status" value="1"/>
</dbReference>
<dbReference type="NCBIfam" id="TIGR01883">
    <property type="entry name" value="PepT-like"/>
    <property type="match status" value="1"/>
</dbReference>
<evidence type="ECO:0000256" key="1">
    <source>
        <dbReference type="ARBA" id="ARBA00001947"/>
    </source>
</evidence>
<dbReference type="InterPro" id="IPR002933">
    <property type="entry name" value="Peptidase_M20"/>
</dbReference>
<dbReference type="EMBL" id="JAUSUR010000012">
    <property type="protein sequence ID" value="MDQ0363297.1"/>
    <property type="molecule type" value="Genomic_DNA"/>
</dbReference>
<dbReference type="SUPFAM" id="SSF53187">
    <property type="entry name" value="Zn-dependent exopeptidases"/>
    <property type="match status" value="1"/>
</dbReference>
<dbReference type="PANTHER" id="PTHR42994:SF2">
    <property type="entry name" value="PEPTIDASE"/>
    <property type="match status" value="1"/>
</dbReference>
<dbReference type="Gene3D" id="3.30.70.360">
    <property type="match status" value="1"/>
</dbReference>
<dbReference type="PROSITE" id="PS00759">
    <property type="entry name" value="ARGE_DAPE_CPG2_2"/>
    <property type="match status" value="1"/>
</dbReference>
<evidence type="ECO:0000256" key="5">
    <source>
        <dbReference type="ARBA" id="ARBA00022833"/>
    </source>
</evidence>
<dbReference type="Gene3D" id="3.40.630.10">
    <property type="entry name" value="Zn peptidases"/>
    <property type="match status" value="1"/>
</dbReference>
<organism evidence="8 9">
    <name type="scientific">Breznakia pachnodae</name>
    <dbReference type="NCBI Taxonomy" id="265178"/>
    <lineage>
        <taxon>Bacteria</taxon>
        <taxon>Bacillati</taxon>
        <taxon>Bacillota</taxon>
        <taxon>Erysipelotrichia</taxon>
        <taxon>Erysipelotrichales</taxon>
        <taxon>Erysipelotrichaceae</taxon>
        <taxon>Breznakia</taxon>
    </lineage>
</organism>
<dbReference type="EC" id="3.4.11.4" evidence="8"/>
<dbReference type="GO" id="GO:0045148">
    <property type="term" value="F:tripeptide aminopeptidase activity"/>
    <property type="evidence" value="ECO:0007669"/>
    <property type="project" value="UniProtKB-EC"/>
</dbReference>
<comment type="caution">
    <text evidence="8">The sequence shown here is derived from an EMBL/GenBank/DDBJ whole genome shotgun (WGS) entry which is preliminary data.</text>
</comment>
<dbReference type="Pfam" id="PF07687">
    <property type="entry name" value="M20_dimer"/>
    <property type="match status" value="1"/>
</dbReference>
<dbReference type="PANTHER" id="PTHR42994">
    <property type="entry name" value="PEPTIDASE T"/>
    <property type="match status" value="1"/>
</dbReference>
<gene>
    <name evidence="8" type="ORF">J2S15_004062</name>
</gene>
<keyword evidence="5" id="KW-0862">Zinc</keyword>
<dbReference type="InterPro" id="IPR036264">
    <property type="entry name" value="Bact_exopeptidase_dim_dom"/>
</dbReference>
<dbReference type="SUPFAM" id="SSF55031">
    <property type="entry name" value="Bacterial exopeptidase dimerisation domain"/>
    <property type="match status" value="1"/>
</dbReference>
<evidence type="ECO:0000259" key="7">
    <source>
        <dbReference type="Pfam" id="PF07687"/>
    </source>
</evidence>
<dbReference type="Proteomes" id="UP001230220">
    <property type="component" value="Unassembled WGS sequence"/>
</dbReference>
<keyword evidence="4 8" id="KW-0378">Hydrolase</keyword>
<reference evidence="8 9" key="1">
    <citation type="submission" date="2023-07" db="EMBL/GenBank/DDBJ databases">
        <title>Genomic Encyclopedia of Type Strains, Phase IV (KMG-IV): sequencing the most valuable type-strain genomes for metagenomic binning, comparative biology and taxonomic classification.</title>
        <authorList>
            <person name="Goeker M."/>
        </authorList>
    </citation>
    <scope>NUCLEOTIDE SEQUENCE [LARGE SCALE GENOMIC DNA]</scope>
    <source>
        <strain evidence="8 9">DSM 16784</strain>
    </source>
</reference>